<evidence type="ECO:0000256" key="1">
    <source>
        <dbReference type="SAM" id="MobiDB-lite"/>
    </source>
</evidence>
<gene>
    <name evidence="3" type="primary">Dvir\GJ25647</name>
    <name evidence="3" type="ORF">Dvir_GJ25647</name>
</gene>
<protein>
    <submittedName>
        <fullName evidence="3">Uncharacterized protein</fullName>
    </submittedName>
</protein>
<feature type="transmembrane region" description="Helical" evidence="2">
    <location>
        <begin position="413"/>
        <end position="431"/>
    </location>
</feature>
<dbReference type="AlphaFoldDB" id="A0A0Q9VY03"/>
<dbReference type="EMBL" id="CH940682">
    <property type="protein sequence ID" value="KRF77581.1"/>
    <property type="molecule type" value="Genomic_DNA"/>
</dbReference>
<evidence type="ECO:0000313" key="3">
    <source>
        <dbReference type="EMBL" id="KRF77581.1"/>
    </source>
</evidence>
<keyword evidence="2" id="KW-1133">Transmembrane helix</keyword>
<accession>A0A0Q9VY03</accession>
<evidence type="ECO:0000256" key="2">
    <source>
        <dbReference type="SAM" id="Phobius"/>
    </source>
</evidence>
<dbReference type="eggNOG" id="ENOG502RZ6U">
    <property type="taxonomic scope" value="Eukaryota"/>
</dbReference>
<name>A0A0Q9VY03_DROVI</name>
<dbReference type="Proteomes" id="UP000008792">
    <property type="component" value="Unassembled WGS sequence"/>
</dbReference>
<feature type="region of interest" description="Disordered" evidence="1">
    <location>
        <begin position="287"/>
        <end position="342"/>
    </location>
</feature>
<feature type="region of interest" description="Disordered" evidence="1">
    <location>
        <begin position="1"/>
        <end position="35"/>
    </location>
</feature>
<organism evidence="3 4">
    <name type="scientific">Drosophila virilis</name>
    <name type="common">Fruit fly</name>
    <dbReference type="NCBI Taxonomy" id="7244"/>
    <lineage>
        <taxon>Eukaryota</taxon>
        <taxon>Metazoa</taxon>
        <taxon>Ecdysozoa</taxon>
        <taxon>Arthropoda</taxon>
        <taxon>Hexapoda</taxon>
        <taxon>Insecta</taxon>
        <taxon>Pterygota</taxon>
        <taxon>Neoptera</taxon>
        <taxon>Endopterygota</taxon>
        <taxon>Diptera</taxon>
        <taxon>Brachycera</taxon>
        <taxon>Muscomorpha</taxon>
        <taxon>Ephydroidea</taxon>
        <taxon>Drosophilidae</taxon>
        <taxon>Drosophila</taxon>
    </lineage>
</organism>
<dbReference type="STRING" id="7244.A0A0Q9VY03"/>
<dbReference type="InParanoid" id="A0A0Q9VY03"/>
<keyword evidence="2" id="KW-0472">Membrane</keyword>
<sequence length="432" mass="47179">MNRPEVAPALTQFDSLSSELEETSSNPDSGNASLADFPLAAHANTSIELQTSYNSRFEVKEHYVTEVSISTDDDTVTVCESAKQEAEDFPRLPTEEELLESLREEAALNETELISQEKLDETPALKQQLKQAVYDLTSESLIKELNDSSFEGNEVDENNLVSIAQDELQEQRESMRQEAALNGTEIASELNSEQKLDETLALSMAVYDLTSEPFLKEINDISFDENEADENDFVGIGLDEAFLKEITIDESALNEPAACELVQRKKSIVYETPQINLSISEVRLNYDTKAEQEESETSSEDRKKDGEAEEEGADMPIKDTLTRNERHSSGCDGNSDGDGEANEIETRHRQGLPALAEERPTTSSKALSVFGEVRPATAAGAGAELRGATQGGLTTLEHVLVACTVGLITPNDLLTLCLIVIGVIIIVAIALA</sequence>
<proteinExistence type="predicted"/>
<keyword evidence="2" id="KW-0812">Transmembrane</keyword>
<evidence type="ECO:0000313" key="4">
    <source>
        <dbReference type="Proteomes" id="UP000008792"/>
    </source>
</evidence>
<reference evidence="3 4" key="1">
    <citation type="journal article" date="2007" name="Nature">
        <title>Evolution of genes and genomes on the Drosophila phylogeny.</title>
        <authorList>
            <consortium name="Drosophila 12 Genomes Consortium"/>
            <person name="Clark A.G."/>
            <person name="Eisen M.B."/>
            <person name="Smith D.R."/>
            <person name="Bergman C.M."/>
            <person name="Oliver B."/>
            <person name="Markow T.A."/>
            <person name="Kaufman T.C."/>
            <person name="Kellis M."/>
            <person name="Gelbart W."/>
            <person name="Iyer V.N."/>
            <person name="Pollard D.A."/>
            <person name="Sackton T.B."/>
            <person name="Larracuente A.M."/>
            <person name="Singh N.D."/>
            <person name="Abad J.P."/>
            <person name="Abt D.N."/>
            <person name="Adryan B."/>
            <person name="Aguade M."/>
            <person name="Akashi H."/>
            <person name="Anderson W.W."/>
            <person name="Aquadro C.F."/>
            <person name="Ardell D.H."/>
            <person name="Arguello R."/>
            <person name="Artieri C.G."/>
            <person name="Barbash D.A."/>
            <person name="Barker D."/>
            <person name="Barsanti P."/>
            <person name="Batterham P."/>
            <person name="Batzoglou S."/>
            <person name="Begun D."/>
            <person name="Bhutkar A."/>
            <person name="Blanco E."/>
            <person name="Bosak S.A."/>
            <person name="Bradley R.K."/>
            <person name="Brand A.D."/>
            <person name="Brent M.R."/>
            <person name="Brooks A.N."/>
            <person name="Brown R.H."/>
            <person name="Butlin R.K."/>
            <person name="Caggese C."/>
            <person name="Calvi B.R."/>
            <person name="Bernardo de Carvalho A."/>
            <person name="Caspi A."/>
            <person name="Castrezana S."/>
            <person name="Celniker S.E."/>
            <person name="Chang J.L."/>
            <person name="Chapple C."/>
            <person name="Chatterji S."/>
            <person name="Chinwalla A."/>
            <person name="Civetta A."/>
            <person name="Clifton S.W."/>
            <person name="Comeron J.M."/>
            <person name="Costello J.C."/>
            <person name="Coyne J.A."/>
            <person name="Daub J."/>
            <person name="David R.G."/>
            <person name="Delcher A.L."/>
            <person name="Delehaunty K."/>
            <person name="Do C.B."/>
            <person name="Ebling H."/>
            <person name="Edwards K."/>
            <person name="Eickbush T."/>
            <person name="Evans J.D."/>
            <person name="Filipski A."/>
            <person name="Findeiss S."/>
            <person name="Freyhult E."/>
            <person name="Fulton L."/>
            <person name="Fulton R."/>
            <person name="Garcia A.C."/>
            <person name="Gardiner A."/>
            <person name="Garfield D.A."/>
            <person name="Garvin B.E."/>
            <person name="Gibson G."/>
            <person name="Gilbert D."/>
            <person name="Gnerre S."/>
            <person name="Godfrey J."/>
            <person name="Good R."/>
            <person name="Gotea V."/>
            <person name="Gravely B."/>
            <person name="Greenberg A.J."/>
            <person name="Griffiths-Jones S."/>
            <person name="Gross S."/>
            <person name="Guigo R."/>
            <person name="Gustafson E.A."/>
            <person name="Haerty W."/>
            <person name="Hahn M.W."/>
            <person name="Halligan D.L."/>
            <person name="Halpern A.L."/>
            <person name="Halter G.M."/>
            <person name="Han M.V."/>
            <person name="Heger A."/>
            <person name="Hillier L."/>
            <person name="Hinrichs A.S."/>
            <person name="Holmes I."/>
            <person name="Hoskins R.A."/>
            <person name="Hubisz M.J."/>
            <person name="Hultmark D."/>
            <person name="Huntley M.A."/>
            <person name="Jaffe D.B."/>
            <person name="Jagadeeshan S."/>
            <person name="Jeck W.R."/>
            <person name="Johnson J."/>
            <person name="Jones C.D."/>
            <person name="Jordan W.C."/>
            <person name="Karpen G.H."/>
            <person name="Kataoka E."/>
            <person name="Keightley P.D."/>
            <person name="Kheradpour P."/>
            <person name="Kirkness E.F."/>
            <person name="Koerich L.B."/>
            <person name="Kristiansen K."/>
            <person name="Kudrna D."/>
            <person name="Kulathinal R.J."/>
            <person name="Kumar S."/>
            <person name="Kwok R."/>
            <person name="Lander E."/>
            <person name="Langley C.H."/>
            <person name="Lapoint R."/>
            <person name="Lazzaro B.P."/>
            <person name="Lee S.J."/>
            <person name="Levesque L."/>
            <person name="Li R."/>
            <person name="Lin C.F."/>
            <person name="Lin M.F."/>
            <person name="Lindblad-Toh K."/>
            <person name="Llopart A."/>
            <person name="Long M."/>
            <person name="Low L."/>
            <person name="Lozovsky E."/>
            <person name="Lu J."/>
            <person name="Luo M."/>
            <person name="Machado C.A."/>
            <person name="Makalowski W."/>
            <person name="Marzo M."/>
            <person name="Matsuda M."/>
            <person name="Matzkin L."/>
            <person name="McAllister B."/>
            <person name="McBride C.S."/>
            <person name="McKernan B."/>
            <person name="McKernan K."/>
            <person name="Mendez-Lago M."/>
            <person name="Minx P."/>
            <person name="Mollenhauer M.U."/>
            <person name="Montooth K."/>
            <person name="Mount S.M."/>
            <person name="Mu X."/>
            <person name="Myers E."/>
            <person name="Negre B."/>
            <person name="Newfeld S."/>
            <person name="Nielsen R."/>
            <person name="Noor M.A."/>
            <person name="O'Grady P."/>
            <person name="Pachter L."/>
            <person name="Papaceit M."/>
            <person name="Parisi M.J."/>
            <person name="Parisi M."/>
            <person name="Parts L."/>
            <person name="Pedersen J.S."/>
            <person name="Pesole G."/>
            <person name="Phillippy A.M."/>
            <person name="Ponting C.P."/>
            <person name="Pop M."/>
            <person name="Porcelli D."/>
            <person name="Powell J.R."/>
            <person name="Prohaska S."/>
            <person name="Pruitt K."/>
            <person name="Puig M."/>
            <person name="Quesneville H."/>
            <person name="Ram K.R."/>
            <person name="Rand D."/>
            <person name="Rasmussen M.D."/>
            <person name="Reed L.K."/>
            <person name="Reenan R."/>
            <person name="Reily A."/>
            <person name="Remington K.A."/>
            <person name="Rieger T.T."/>
            <person name="Ritchie M.G."/>
            <person name="Robin C."/>
            <person name="Rogers Y.H."/>
            <person name="Rohde C."/>
            <person name="Rozas J."/>
            <person name="Rubenfield M.J."/>
            <person name="Ruiz A."/>
            <person name="Russo S."/>
            <person name="Salzberg S.L."/>
            <person name="Sanchez-Gracia A."/>
            <person name="Saranga D.J."/>
            <person name="Sato H."/>
            <person name="Schaeffer S.W."/>
            <person name="Schatz M.C."/>
            <person name="Schlenke T."/>
            <person name="Schwartz R."/>
            <person name="Segarra C."/>
            <person name="Singh R.S."/>
            <person name="Sirot L."/>
            <person name="Sirota M."/>
            <person name="Sisneros N.B."/>
            <person name="Smith C.D."/>
            <person name="Smith T.F."/>
            <person name="Spieth J."/>
            <person name="Stage D.E."/>
            <person name="Stark A."/>
            <person name="Stephan W."/>
            <person name="Strausberg R.L."/>
            <person name="Strempel S."/>
            <person name="Sturgill D."/>
            <person name="Sutton G."/>
            <person name="Sutton G.G."/>
            <person name="Tao W."/>
            <person name="Teichmann S."/>
            <person name="Tobari Y.N."/>
            <person name="Tomimura Y."/>
            <person name="Tsolas J.M."/>
            <person name="Valente V.L."/>
            <person name="Venter E."/>
            <person name="Venter J.C."/>
            <person name="Vicario S."/>
            <person name="Vieira F.G."/>
            <person name="Vilella A.J."/>
            <person name="Villasante A."/>
            <person name="Walenz B."/>
            <person name="Wang J."/>
            <person name="Wasserman M."/>
            <person name="Watts T."/>
            <person name="Wilson D."/>
            <person name="Wilson R.K."/>
            <person name="Wing R.A."/>
            <person name="Wolfner M.F."/>
            <person name="Wong A."/>
            <person name="Wong G.K."/>
            <person name="Wu C.I."/>
            <person name="Wu G."/>
            <person name="Yamamoto D."/>
            <person name="Yang H.P."/>
            <person name="Yang S.P."/>
            <person name="Yorke J.A."/>
            <person name="Yoshida K."/>
            <person name="Zdobnov E."/>
            <person name="Zhang P."/>
            <person name="Zhang Y."/>
            <person name="Zimin A.V."/>
            <person name="Baldwin J."/>
            <person name="Abdouelleil A."/>
            <person name="Abdulkadir J."/>
            <person name="Abebe A."/>
            <person name="Abera B."/>
            <person name="Abreu J."/>
            <person name="Acer S.C."/>
            <person name="Aftuck L."/>
            <person name="Alexander A."/>
            <person name="An P."/>
            <person name="Anderson E."/>
            <person name="Anderson S."/>
            <person name="Arachi H."/>
            <person name="Azer M."/>
            <person name="Bachantsang P."/>
            <person name="Barry A."/>
            <person name="Bayul T."/>
            <person name="Berlin A."/>
            <person name="Bessette D."/>
            <person name="Bloom T."/>
            <person name="Blye J."/>
            <person name="Boguslavskiy L."/>
            <person name="Bonnet C."/>
            <person name="Boukhgalter B."/>
            <person name="Bourzgui I."/>
            <person name="Brown A."/>
            <person name="Cahill P."/>
            <person name="Channer S."/>
            <person name="Cheshatsang Y."/>
            <person name="Chuda L."/>
            <person name="Citroen M."/>
            <person name="Collymore A."/>
            <person name="Cooke P."/>
            <person name="Costello M."/>
            <person name="D'Aco K."/>
            <person name="Daza R."/>
            <person name="De Haan G."/>
            <person name="DeGray S."/>
            <person name="DeMaso C."/>
            <person name="Dhargay N."/>
            <person name="Dooley K."/>
            <person name="Dooley E."/>
            <person name="Doricent M."/>
            <person name="Dorje P."/>
            <person name="Dorjee K."/>
            <person name="Dupes A."/>
            <person name="Elong R."/>
            <person name="Falk J."/>
            <person name="Farina A."/>
            <person name="Faro S."/>
            <person name="Ferguson D."/>
            <person name="Fisher S."/>
            <person name="Foley C.D."/>
            <person name="Franke A."/>
            <person name="Friedrich D."/>
            <person name="Gadbois L."/>
            <person name="Gearin G."/>
            <person name="Gearin C.R."/>
            <person name="Giannoukos G."/>
            <person name="Goode T."/>
            <person name="Graham J."/>
            <person name="Grandbois E."/>
            <person name="Grewal S."/>
            <person name="Gyaltsen K."/>
            <person name="Hafez N."/>
            <person name="Hagos B."/>
            <person name="Hall J."/>
            <person name="Henson C."/>
            <person name="Hollinger A."/>
            <person name="Honan T."/>
            <person name="Huard M.D."/>
            <person name="Hughes L."/>
            <person name="Hurhula B."/>
            <person name="Husby M.E."/>
            <person name="Kamat A."/>
            <person name="Kanga B."/>
            <person name="Kashin S."/>
            <person name="Khazanovich D."/>
            <person name="Kisner P."/>
            <person name="Lance K."/>
            <person name="Lara M."/>
            <person name="Lee W."/>
            <person name="Lennon N."/>
            <person name="Letendre F."/>
            <person name="LeVine R."/>
            <person name="Lipovsky A."/>
            <person name="Liu X."/>
            <person name="Liu J."/>
            <person name="Liu S."/>
            <person name="Lokyitsang T."/>
            <person name="Lokyitsang Y."/>
            <person name="Lubonja R."/>
            <person name="Lui A."/>
            <person name="MacDonald P."/>
            <person name="Magnisalis V."/>
            <person name="Maru K."/>
            <person name="Matthews C."/>
            <person name="McCusker W."/>
            <person name="McDonough S."/>
            <person name="Mehta T."/>
            <person name="Meldrim J."/>
            <person name="Meneus L."/>
            <person name="Mihai O."/>
            <person name="Mihalev A."/>
            <person name="Mihova T."/>
            <person name="Mittelman R."/>
            <person name="Mlenga V."/>
            <person name="Montmayeur A."/>
            <person name="Mulrain L."/>
            <person name="Navidi A."/>
            <person name="Naylor J."/>
            <person name="Negash T."/>
            <person name="Nguyen T."/>
            <person name="Nguyen N."/>
            <person name="Nicol R."/>
            <person name="Norbu C."/>
            <person name="Norbu N."/>
            <person name="Novod N."/>
            <person name="O'Neill B."/>
            <person name="Osman S."/>
            <person name="Markiewicz E."/>
            <person name="Oyono O.L."/>
            <person name="Patti C."/>
            <person name="Phunkhang P."/>
            <person name="Pierre F."/>
            <person name="Priest M."/>
            <person name="Raghuraman S."/>
            <person name="Rege F."/>
            <person name="Reyes R."/>
            <person name="Rise C."/>
            <person name="Rogov P."/>
            <person name="Ross K."/>
            <person name="Ryan E."/>
            <person name="Settipalli S."/>
            <person name="Shea T."/>
            <person name="Sherpa N."/>
            <person name="Shi L."/>
            <person name="Shih D."/>
            <person name="Sparrow T."/>
            <person name="Spaulding J."/>
            <person name="Stalker J."/>
            <person name="Stange-Thomann N."/>
            <person name="Stavropoulos S."/>
            <person name="Stone C."/>
            <person name="Strader C."/>
            <person name="Tesfaye S."/>
            <person name="Thomson T."/>
            <person name="Thoulutsang Y."/>
            <person name="Thoulutsang D."/>
            <person name="Topham K."/>
            <person name="Topping I."/>
            <person name="Tsamla T."/>
            <person name="Vassiliev H."/>
            <person name="Vo A."/>
            <person name="Wangchuk T."/>
            <person name="Wangdi T."/>
            <person name="Weiand M."/>
            <person name="Wilkinson J."/>
            <person name="Wilson A."/>
            <person name="Yadav S."/>
            <person name="Young G."/>
            <person name="Yu Q."/>
            <person name="Zembek L."/>
            <person name="Zhong D."/>
            <person name="Zimmer A."/>
            <person name="Zwirko Z."/>
            <person name="Jaffe D.B."/>
            <person name="Alvarez P."/>
            <person name="Brockman W."/>
            <person name="Butler J."/>
            <person name="Chin C."/>
            <person name="Gnerre S."/>
            <person name="Grabherr M."/>
            <person name="Kleber M."/>
            <person name="Mauceli E."/>
            <person name="MacCallum I."/>
        </authorList>
    </citation>
    <scope>NUCLEOTIDE SEQUENCE [LARGE SCALE GENOMIC DNA]</scope>
    <source>
        <strain evidence="4">Tucson 15010-1051.87</strain>
    </source>
</reference>
<keyword evidence="4" id="KW-1185">Reference proteome</keyword>
<feature type="compositionally biased region" description="Basic and acidic residues" evidence="1">
    <location>
        <begin position="316"/>
        <end position="329"/>
    </location>
</feature>